<evidence type="ECO:0000313" key="12">
    <source>
        <dbReference type="Proteomes" id="UP001081709"/>
    </source>
</evidence>
<dbReference type="GO" id="GO:0022857">
    <property type="term" value="F:transmembrane transporter activity"/>
    <property type="evidence" value="ECO:0007669"/>
    <property type="project" value="InterPro"/>
</dbReference>
<evidence type="ECO:0000313" key="10">
    <source>
        <dbReference type="EMBL" id="MCX7468190.1"/>
    </source>
</evidence>
<sequence>MKTTRVRKIRPGESREPRFRDGLVVRVCGAVTVLLLAVTLSLSVGAQSVPPGEVLGSLVDYDPVNVSHIIVRETRLPRTVTAILAGVALGVAGCTIQAMVRNPLADPGLLGVNSGAAFAVAVAAATLGVSSQSSLIWFALVGALAASGLVYSLGTLSPVRMLLIGTALTAVLTGLTAAATLLDPRAFDRMRYWAVGSVDGQGWAAIASVVPFVIGGLLLACVVAVSLNAVMLGDDVASSLGVNVVGVRLAGSIAVAVLAGAATAVAGPISFVGLLVPHVARLLVGVDQRRVLLFAVFFSPVVLILADVVGRIIVRPAEMPAGVTVAFFGAPLLVFLIRRSGVKL</sequence>
<feature type="transmembrane region" description="Helical" evidence="8">
    <location>
        <begin position="135"/>
        <end position="154"/>
    </location>
</feature>
<keyword evidence="5 8" id="KW-0812">Transmembrane</keyword>
<dbReference type="AlphaFoldDB" id="A0A9Q4C7V5"/>
<feature type="transmembrane region" description="Helical" evidence="8">
    <location>
        <begin position="240"/>
        <end position="259"/>
    </location>
</feature>
<protein>
    <submittedName>
        <fullName evidence="10">Iron chelate uptake ABC transporter family permease subunit</fullName>
    </submittedName>
</protein>
<dbReference type="GO" id="GO:0005886">
    <property type="term" value="C:plasma membrane"/>
    <property type="evidence" value="ECO:0007669"/>
    <property type="project" value="UniProtKB-SubCell"/>
</dbReference>
<dbReference type="Pfam" id="PF01032">
    <property type="entry name" value="FecCD"/>
    <property type="match status" value="1"/>
</dbReference>
<feature type="transmembrane region" description="Helical" evidence="8">
    <location>
        <begin position="161"/>
        <end position="182"/>
    </location>
</feature>
<proteinExistence type="inferred from homology"/>
<feature type="transmembrane region" description="Helical" evidence="8">
    <location>
        <begin position="80"/>
        <end position="100"/>
    </location>
</feature>
<reference evidence="10" key="1">
    <citation type="submission" date="2022-11" db="EMBL/GenBank/DDBJ databases">
        <title>Corynebacterium sp. isolated from Penguins.</title>
        <authorList>
            <person name="Sedlar K."/>
            <person name="Svec P."/>
        </authorList>
    </citation>
    <scope>NUCLEOTIDE SEQUENCE</scope>
    <source>
        <strain evidence="9">P7003</strain>
        <strain evidence="10">P7374</strain>
    </source>
</reference>
<dbReference type="EMBL" id="JAPMKV010000003">
    <property type="protein sequence ID" value="MCX7444990.1"/>
    <property type="molecule type" value="Genomic_DNA"/>
</dbReference>
<organism evidence="10 11">
    <name type="scientific">Corynebacterium pygosceleis</name>
    <dbReference type="NCBI Taxonomy" id="2800406"/>
    <lineage>
        <taxon>Bacteria</taxon>
        <taxon>Bacillati</taxon>
        <taxon>Actinomycetota</taxon>
        <taxon>Actinomycetes</taxon>
        <taxon>Mycobacteriales</taxon>
        <taxon>Corynebacteriaceae</taxon>
        <taxon>Corynebacterium</taxon>
    </lineage>
</organism>
<accession>A0A9Q4C7V5</accession>
<feature type="transmembrane region" description="Helical" evidence="8">
    <location>
        <begin position="265"/>
        <end position="284"/>
    </location>
</feature>
<dbReference type="EMBL" id="JAPMKU010000002">
    <property type="protein sequence ID" value="MCX7468190.1"/>
    <property type="molecule type" value="Genomic_DNA"/>
</dbReference>
<dbReference type="InterPro" id="IPR000522">
    <property type="entry name" value="ABC_transptr_permease_BtuC"/>
</dbReference>
<comment type="similarity">
    <text evidence="2">Belongs to the binding-protein-dependent transport system permease family. FecCD subfamily.</text>
</comment>
<evidence type="ECO:0000256" key="2">
    <source>
        <dbReference type="ARBA" id="ARBA00007935"/>
    </source>
</evidence>
<dbReference type="SUPFAM" id="SSF81345">
    <property type="entry name" value="ABC transporter involved in vitamin B12 uptake, BtuC"/>
    <property type="match status" value="1"/>
</dbReference>
<evidence type="ECO:0000256" key="4">
    <source>
        <dbReference type="ARBA" id="ARBA00022475"/>
    </source>
</evidence>
<keyword evidence="7 8" id="KW-0472">Membrane</keyword>
<dbReference type="FunFam" id="1.10.3470.10:FF:000001">
    <property type="entry name" value="Vitamin B12 ABC transporter permease BtuC"/>
    <property type="match status" value="1"/>
</dbReference>
<evidence type="ECO:0000256" key="7">
    <source>
        <dbReference type="ARBA" id="ARBA00023136"/>
    </source>
</evidence>
<feature type="transmembrane region" description="Helical" evidence="8">
    <location>
        <begin position="202"/>
        <end position="228"/>
    </location>
</feature>
<keyword evidence="12" id="KW-1185">Reference proteome</keyword>
<comment type="subcellular location">
    <subcellularLocation>
        <location evidence="1">Cell membrane</location>
        <topology evidence="1">Multi-pass membrane protein</topology>
    </subcellularLocation>
</comment>
<keyword evidence="4" id="KW-1003">Cell membrane</keyword>
<dbReference type="Proteomes" id="UP001081709">
    <property type="component" value="Unassembled WGS sequence"/>
</dbReference>
<evidence type="ECO:0000256" key="8">
    <source>
        <dbReference type="SAM" id="Phobius"/>
    </source>
</evidence>
<evidence type="ECO:0000313" key="11">
    <source>
        <dbReference type="Proteomes" id="UP001071478"/>
    </source>
</evidence>
<evidence type="ECO:0000256" key="6">
    <source>
        <dbReference type="ARBA" id="ARBA00022989"/>
    </source>
</evidence>
<evidence type="ECO:0000256" key="5">
    <source>
        <dbReference type="ARBA" id="ARBA00022692"/>
    </source>
</evidence>
<gene>
    <name evidence="9" type="ORF">OS125_06975</name>
    <name evidence="10" type="ORF">OS129_04740</name>
</gene>
<evidence type="ECO:0000256" key="1">
    <source>
        <dbReference type="ARBA" id="ARBA00004651"/>
    </source>
</evidence>
<keyword evidence="6 8" id="KW-1133">Transmembrane helix</keyword>
<dbReference type="InterPro" id="IPR037294">
    <property type="entry name" value="ABC_BtuC-like"/>
</dbReference>
<evidence type="ECO:0000256" key="3">
    <source>
        <dbReference type="ARBA" id="ARBA00022448"/>
    </source>
</evidence>
<feature type="transmembrane region" description="Helical" evidence="8">
    <location>
        <begin position="107"/>
        <end position="129"/>
    </location>
</feature>
<dbReference type="PANTHER" id="PTHR30472">
    <property type="entry name" value="FERRIC ENTEROBACTIN TRANSPORT SYSTEM PERMEASE PROTEIN"/>
    <property type="match status" value="1"/>
</dbReference>
<dbReference type="CDD" id="cd06550">
    <property type="entry name" value="TM_ABC_iron-siderophores_like"/>
    <property type="match status" value="1"/>
</dbReference>
<feature type="transmembrane region" description="Helical" evidence="8">
    <location>
        <begin position="23"/>
        <end position="46"/>
    </location>
</feature>
<name>A0A9Q4C7V5_9CORY</name>
<dbReference type="GO" id="GO:0033214">
    <property type="term" value="P:siderophore-iron import into cell"/>
    <property type="evidence" value="ECO:0007669"/>
    <property type="project" value="TreeGrafter"/>
</dbReference>
<feature type="transmembrane region" description="Helical" evidence="8">
    <location>
        <begin position="291"/>
        <end position="313"/>
    </location>
</feature>
<comment type="caution">
    <text evidence="10">The sequence shown here is derived from an EMBL/GenBank/DDBJ whole genome shotgun (WGS) entry which is preliminary data.</text>
</comment>
<keyword evidence="3" id="KW-0813">Transport</keyword>
<dbReference type="PANTHER" id="PTHR30472:SF1">
    <property type="entry name" value="FE(3+) DICITRATE TRANSPORT SYSTEM PERMEASE PROTEIN FECC-RELATED"/>
    <property type="match status" value="1"/>
</dbReference>
<evidence type="ECO:0000313" key="9">
    <source>
        <dbReference type="EMBL" id="MCX7444990.1"/>
    </source>
</evidence>
<dbReference type="RefSeq" id="WP_248167784.1">
    <property type="nucleotide sequence ID" value="NZ_JALNJA010000002.1"/>
</dbReference>
<dbReference type="Gene3D" id="1.10.3470.10">
    <property type="entry name" value="ABC transporter involved in vitamin B12 uptake, BtuC"/>
    <property type="match status" value="1"/>
</dbReference>
<dbReference type="Proteomes" id="UP001071478">
    <property type="component" value="Unassembled WGS sequence"/>
</dbReference>
<feature type="transmembrane region" description="Helical" evidence="8">
    <location>
        <begin position="319"/>
        <end position="337"/>
    </location>
</feature>